<gene>
    <name evidence="2" type="ORF">RR46_14247</name>
</gene>
<organism evidence="2 3">
    <name type="scientific">Papilio xuthus</name>
    <name type="common">Asian swallowtail butterfly</name>
    <dbReference type="NCBI Taxonomy" id="66420"/>
    <lineage>
        <taxon>Eukaryota</taxon>
        <taxon>Metazoa</taxon>
        <taxon>Ecdysozoa</taxon>
        <taxon>Arthropoda</taxon>
        <taxon>Hexapoda</taxon>
        <taxon>Insecta</taxon>
        <taxon>Pterygota</taxon>
        <taxon>Neoptera</taxon>
        <taxon>Endopterygota</taxon>
        <taxon>Lepidoptera</taxon>
        <taxon>Glossata</taxon>
        <taxon>Ditrysia</taxon>
        <taxon>Papilionoidea</taxon>
        <taxon>Papilionidae</taxon>
        <taxon>Papilioninae</taxon>
        <taxon>Papilio</taxon>
    </lineage>
</organism>
<dbReference type="Proteomes" id="UP000053268">
    <property type="component" value="Unassembled WGS sequence"/>
</dbReference>
<protein>
    <recommendedName>
        <fullName evidence="4">Ommochrome-binding protein</fullName>
    </recommendedName>
</protein>
<dbReference type="InterPro" id="IPR015943">
    <property type="entry name" value="WD40/YVTN_repeat-like_dom_sf"/>
</dbReference>
<sequence>MKLFILLLVTKACLCFDVPATSCKSDLSIDNDKYNVSETYHTDGGYPTDAHFDDDGNIFYIEAGSNFNGYYFNARIIPLNSTTPQNIPGLPDGVSYSIAIDKNNKKVYFSTGDGIFSYDYETQKATLMSKPNAKFNMISIDKDGNKYVTKNVDGIEEVYLLVGESKIRFKTLEALDEMAIDNKNNFYFIRDEKLFVLKSTLSLPIVLGNVTYDGMAQISFYEERVFVASSNLTYFHENDTRFMKIINNIPEKVSAIAFDKDGNFVLGLLGKLLHYKKHQCYLRKN</sequence>
<evidence type="ECO:0000256" key="1">
    <source>
        <dbReference type="SAM" id="SignalP"/>
    </source>
</evidence>
<evidence type="ECO:0000313" key="2">
    <source>
        <dbReference type="EMBL" id="KPI93026.1"/>
    </source>
</evidence>
<keyword evidence="3" id="KW-1185">Reference proteome</keyword>
<feature type="chain" id="PRO_5013221216" description="Ommochrome-binding protein" evidence="1">
    <location>
        <begin position="16"/>
        <end position="285"/>
    </location>
</feature>
<dbReference type="EMBL" id="KQ459603">
    <property type="protein sequence ID" value="KPI93026.1"/>
    <property type="molecule type" value="Genomic_DNA"/>
</dbReference>
<proteinExistence type="predicted"/>
<dbReference type="Gene3D" id="2.130.10.10">
    <property type="entry name" value="YVTN repeat-like/Quinoprotein amine dehydrogenase"/>
    <property type="match status" value="1"/>
</dbReference>
<accession>A0A194PHY1</accession>
<keyword evidence="1" id="KW-0732">Signal</keyword>
<name>A0A194PHY1_PAPXU</name>
<reference evidence="2 3" key="1">
    <citation type="journal article" date="2015" name="Nat. Commun.">
        <title>Outbred genome sequencing and CRISPR/Cas9 gene editing in butterflies.</title>
        <authorList>
            <person name="Li X."/>
            <person name="Fan D."/>
            <person name="Zhang W."/>
            <person name="Liu G."/>
            <person name="Zhang L."/>
            <person name="Zhao L."/>
            <person name="Fang X."/>
            <person name="Chen L."/>
            <person name="Dong Y."/>
            <person name="Chen Y."/>
            <person name="Ding Y."/>
            <person name="Zhao R."/>
            <person name="Feng M."/>
            <person name="Zhu Y."/>
            <person name="Feng Y."/>
            <person name="Jiang X."/>
            <person name="Zhu D."/>
            <person name="Xiang H."/>
            <person name="Feng X."/>
            <person name="Li S."/>
            <person name="Wang J."/>
            <person name="Zhang G."/>
            <person name="Kronforst M.R."/>
            <person name="Wang W."/>
        </authorList>
    </citation>
    <scope>NUCLEOTIDE SEQUENCE [LARGE SCALE GENOMIC DNA]</scope>
    <source>
        <strain evidence="2">Ya'a_city_454_Px</strain>
        <tissue evidence="2">Whole body</tissue>
    </source>
</reference>
<dbReference type="SUPFAM" id="SSF63829">
    <property type="entry name" value="Calcium-dependent phosphotriesterase"/>
    <property type="match status" value="1"/>
</dbReference>
<feature type="signal peptide" evidence="1">
    <location>
        <begin position="1"/>
        <end position="15"/>
    </location>
</feature>
<evidence type="ECO:0000313" key="3">
    <source>
        <dbReference type="Proteomes" id="UP000053268"/>
    </source>
</evidence>
<dbReference type="AlphaFoldDB" id="A0A194PHY1"/>
<evidence type="ECO:0008006" key="4">
    <source>
        <dbReference type="Google" id="ProtNLM"/>
    </source>
</evidence>